<proteinExistence type="predicted"/>
<dbReference type="Pfam" id="PF08279">
    <property type="entry name" value="HTH_11"/>
    <property type="match status" value="1"/>
</dbReference>
<protein>
    <submittedName>
        <fullName evidence="2">HTH domain-containing protein</fullName>
    </submittedName>
</protein>
<feature type="domain" description="Helix-turn-helix type 11" evidence="1">
    <location>
        <begin position="9"/>
        <end position="54"/>
    </location>
</feature>
<dbReference type="Proteomes" id="UP000264217">
    <property type="component" value="Unassembled WGS sequence"/>
</dbReference>
<comment type="caution">
    <text evidence="2">The sequence shown here is derived from an EMBL/GenBank/DDBJ whole genome shotgun (WGS) entry which is preliminary data.</text>
</comment>
<dbReference type="InterPro" id="IPR013196">
    <property type="entry name" value="HTH_11"/>
</dbReference>
<dbReference type="Gene3D" id="1.10.10.10">
    <property type="entry name" value="Winged helix-like DNA-binding domain superfamily/Winged helix DNA-binding domain"/>
    <property type="match status" value="1"/>
</dbReference>
<evidence type="ECO:0000313" key="2">
    <source>
        <dbReference type="EMBL" id="RFZ91099.1"/>
    </source>
</evidence>
<evidence type="ECO:0000259" key="1">
    <source>
        <dbReference type="Pfam" id="PF08279"/>
    </source>
</evidence>
<dbReference type="AlphaFoldDB" id="A0A372NQ92"/>
<accession>A0A372NQ92</accession>
<dbReference type="SUPFAM" id="SSF46785">
    <property type="entry name" value="Winged helix' DNA-binding domain"/>
    <property type="match status" value="1"/>
</dbReference>
<dbReference type="RefSeq" id="WP_117393302.1">
    <property type="nucleotide sequence ID" value="NZ_QWDC01000003.1"/>
</dbReference>
<dbReference type="InterPro" id="IPR036390">
    <property type="entry name" value="WH_DNA-bd_sf"/>
</dbReference>
<reference evidence="2 3" key="1">
    <citation type="submission" date="2018-08" db="EMBL/GenBank/DDBJ databases">
        <title>Mucilaginibacter sp. MYSH2.</title>
        <authorList>
            <person name="Seo T."/>
        </authorList>
    </citation>
    <scope>NUCLEOTIDE SEQUENCE [LARGE SCALE GENOMIC DNA]</scope>
    <source>
        <strain evidence="2 3">MYSH2</strain>
    </source>
</reference>
<name>A0A372NQ92_9SPHI</name>
<dbReference type="OrthoDB" id="1450282at2"/>
<organism evidence="2 3">
    <name type="scientific">Mucilaginibacter conchicola</name>
    <dbReference type="NCBI Taxonomy" id="2303333"/>
    <lineage>
        <taxon>Bacteria</taxon>
        <taxon>Pseudomonadati</taxon>
        <taxon>Bacteroidota</taxon>
        <taxon>Sphingobacteriia</taxon>
        <taxon>Sphingobacteriales</taxon>
        <taxon>Sphingobacteriaceae</taxon>
        <taxon>Mucilaginibacter</taxon>
    </lineage>
</organism>
<dbReference type="InterPro" id="IPR036388">
    <property type="entry name" value="WH-like_DNA-bd_sf"/>
</dbReference>
<dbReference type="EMBL" id="QWDC01000003">
    <property type="protein sequence ID" value="RFZ91099.1"/>
    <property type="molecule type" value="Genomic_DNA"/>
</dbReference>
<gene>
    <name evidence="2" type="ORF">D0C36_19345</name>
</gene>
<sequence>MDFRTYEQRLDYILELLQKGRFRSLGDTASRFDCSTRTIKRMLNHLRERGHDITYDRLQKKYFLKKEE</sequence>
<keyword evidence="3" id="KW-1185">Reference proteome</keyword>
<evidence type="ECO:0000313" key="3">
    <source>
        <dbReference type="Proteomes" id="UP000264217"/>
    </source>
</evidence>